<dbReference type="GO" id="GO:0048027">
    <property type="term" value="F:mRNA 5'-UTR binding"/>
    <property type="evidence" value="ECO:0007669"/>
    <property type="project" value="UniProtKB-UniRule"/>
</dbReference>
<proteinExistence type="inferred from homology"/>
<keyword evidence="5 6" id="KW-0010">Activator</keyword>
<keyword evidence="1 6" id="KW-0963">Cytoplasm</keyword>
<comment type="function">
    <text evidence="6">A key translational regulator that binds mRNA to regulate translation initiation and/or mRNA stability. Mediates global changes in gene expression, shifting from rapid growth to stress survival by linking envelope stress, the stringent response and the catabolite repression systems. Usually binds in the 5'-UTR; binding at or near the Shine-Dalgarno sequence prevents ribosome-binding, repressing translation, binding elsewhere in the 5'-UTR can activate translation and/or stabilize the mRNA. Its function is antagonized by small RNA(s).</text>
</comment>
<keyword evidence="4 6" id="KW-0694">RNA-binding</keyword>
<comment type="subcellular location">
    <subcellularLocation>
        <location evidence="6">Cytoplasm</location>
    </subcellularLocation>
</comment>
<evidence type="ECO:0000256" key="4">
    <source>
        <dbReference type="ARBA" id="ARBA00022884"/>
    </source>
</evidence>
<comment type="caution">
    <text evidence="8">The sequence shown here is derived from an EMBL/GenBank/DDBJ whole genome shotgun (WGS) entry which is preliminary data.</text>
</comment>
<dbReference type="Pfam" id="PF02599">
    <property type="entry name" value="CsrA"/>
    <property type="match status" value="1"/>
</dbReference>
<comment type="subunit">
    <text evidence="6">Homodimer; the beta-strands of each monomer intercalate to form a hydrophobic core, while the alpha-helices form wings that extend away from the core.</text>
</comment>
<dbReference type="NCBIfam" id="TIGR00202">
    <property type="entry name" value="csrA"/>
    <property type="match status" value="1"/>
</dbReference>
<evidence type="ECO:0000313" key="9">
    <source>
        <dbReference type="Proteomes" id="UP000480410"/>
    </source>
</evidence>
<comment type="similarity">
    <text evidence="6">Belongs to the CsrA/RsmA family.</text>
</comment>
<evidence type="ECO:0000256" key="6">
    <source>
        <dbReference type="HAMAP-Rule" id="MF_00167"/>
    </source>
</evidence>
<dbReference type="HAMAP" id="MF_00167">
    <property type="entry name" value="CsrA"/>
    <property type="match status" value="1"/>
</dbReference>
<evidence type="ECO:0000256" key="5">
    <source>
        <dbReference type="ARBA" id="ARBA00023159"/>
    </source>
</evidence>
<dbReference type="PANTHER" id="PTHR34984">
    <property type="entry name" value="CARBON STORAGE REGULATOR"/>
    <property type="match status" value="1"/>
</dbReference>
<accession>A0A6M0CWP7</accession>
<dbReference type="EMBL" id="JAAHBV010000145">
    <property type="protein sequence ID" value="NER59909.1"/>
    <property type="molecule type" value="Genomic_DNA"/>
</dbReference>
<dbReference type="Proteomes" id="UP000482634">
    <property type="component" value="Unassembled WGS sequence"/>
</dbReference>
<keyword evidence="3 6" id="KW-0810">Translation regulation</keyword>
<protein>
    <recommendedName>
        <fullName evidence="6">Translational regulator CsrA</fullName>
    </recommendedName>
    <alternativeName>
        <fullName evidence="6">Carbon storage regulator</fullName>
    </alternativeName>
</protein>
<organism evidence="8 10">
    <name type="scientific">Pseudomonas brassicae</name>
    <dbReference type="NCBI Taxonomy" id="2708063"/>
    <lineage>
        <taxon>Bacteria</taxon>
        <taxon>Pseudomonadati</taxon>
        <taxon>Pseudomonadota</taxon>
        <taxon>Gammaproteobacteria</taxon>
        <taxon>Pseudomonadales</taxon>
        <taxon>Pseudomonadaceae</taxon>
        <taxon>Pseudomonas</taxon>
    </lineage>
</organism>
<dbReference type="Proteomes" id="UP000480410">
    <property type="component" value="Unassembled WGS sequence"/>
</dbReference>
<dbReference type="PANTHER" id="PTHR34984:SF1">
    <property type="entry name" value="CARBON STORAGE REGULATOR"/>
    <property type="match status" value="1"/>
</dbReference>
<dbReference type="AlphaFoldDB" id="A0A6B3NI25"/>
<evidence type="ECO:0000313" key="7">
    <source>
        <dbReference type="EMBL" id="NER59909.1"/>
    </source>
</evidence>
<evidence type="ECO:0000256" key="1">
    <source>
        <dbReference type="ARBA" id="ARBA00022490"/>
    </source>
</evidence>
<evidence type="ECO:0000256" key="2">
    <source>
        <dbReference type="ARBA" id="ARBA00022491"/>
    </source>
</evidence>
<evidence type="ECO:0000313" key="8">
    <source>
        <dbReference type="EMBL" id="NER62905.1"/>
    </source>
</evidence>
<sequence length="62" mass="6767">MLVIGREVGEVITIDDDIKIKVLAVDGSTVRFGISAPRDVEVHRAEIYRRIAEHLGKTGHGG</sequence>
<keyword evidence="10" id="KW-1185">Reference proteome</keyword>
<name>A0A6B3NI25_9PSED</name>
<dbReference type="GO" id="GO:0006109">
    <property type="term" value="P:regulation of carbohydrate metabolic process"/>
    <property type="evidence" value="ECO:0007669"/>
    <property type="project" value="UniProtKB-UniRule"/>
</dbReference>
<dbReference type="RefSeq" id="WP_163940766.1">
    <property type="nucleotide sequence ID" value="NZ_JAAHBU010000020.1"/>
</dbReference>
<reference evidence="9 10" key="1">
    <citation type="submission" date="2020-02" db="EMBL/GenBank/DDBJ databases">
        <title>Broccoli isolated Pseudomonas sp.</title>
        <authorList>
            <person name="Fujikawa T."/>
            <person name="Sawada H."/>
        </authorList>
    </citation>
    <scope>NUCLEOTIDE SEQUENCE [LARGE SCALE GENOMIC DNA]</scope>
    <source>
        <strain evidence="8 10">MAFF212427</strain>
        <strain evidence="7 9">MAFF212428</strain>
    </source>
</reference>
<dbReference type="GO" id="GO:0045947">
    <property type="term" value="P:negative regulation of translational initiation"/>
    <property type="evidence" value="ECO:0007669"/>
    <property type="project" value="UniProtKB-UniRule"/>
</dbReference>
<dbReference type="InterPro" id="IPR036107">
    <property type="entry name" value="CsrA_sf"/>
</dbReference>
<dbReference type="GO" id="GO:0006402">
    <property type="term" value="P:mRNA catabolic process"/>
    <property type="evidence" value="ECO:0007669"/>
    <property type="project" value="InterPro"/>
</dbReference>
<accession>A0A6B3NI25</accession>
<gene>
    <name evidence="6 8" type="primary">csrA</name>
    <name evidence="7" type="ORF">G3435_07830</name>
    <name evidence="8" type="ORF">G3436_02075</name>
</gene>
<dbReference type="GO" id="GO:0005829">
    <property type="term" value="C:cytosol"/>
    <property type="evidence" value="ECO:0007669"/>
    <property type="project" value="TreeGrafter"/>
</dbReference>
<evidence type="ECO:0000256" key="3">
    <source>
        <dbReference type="ARBA" id="ARBA00022845"/>
    </source>
</evidence>
<dbReference type="SUPFAM" id="SSF117130">
    <property type="entry name" value="CsrA-like"/>
    <property type="match status" value="1"/>
</dbReference>
<dbReference type="EMBL" id="JAAHBU010000020">
    <property type="protein sequence ID" value="NER62905.1"/>
    <property type="molecule type" value="Genomic_DNA"/>
</dbReference>
<keyword evidence="2 6" id="KW-0678">Repressor</keyword>
<evidence type="ECO:0000313" key="10">
    <source>
        <dbReference type="Proteomes" id="UP000482634"/>
    </source>
</evidence>
<dbReference type="InterPro" id="IPR003751">
    <property type="entry name" value="CsrA"/>
</dbReference>
<dbReference type="NCBIfam" id="NF002469">
    <property type="entry name" value="PRK01712.1"/>
    <property type="match status" value="1"/>
</dbReference>
<dbReference type="Gene3D" id="2.60.40.4380">
    <property type="entry name" value="Translational regulator CsrA"/>
    <property type="match status" value="1"/>
</dbReference>
<dbReference type="FunFam" id="2.60.40.4380:FF:000002">
    <property type="entry name" value="Translational regulator CsrA"/>
    <property type="match status" value="1"/>
</dbReference>
<dbReference type="GO" id="GO:0045948">
    <property type="term" value="P:positive regulation of translational initiation"/>
    <property type="evidence" value="ECO:0007669"/>
    <property type="project" value="UniProtKB-UniRule"/>
</dbReference>